<protein>
    <submittedName>
        <fullName evidence="1">Uncharacterized protein</fullName>
    </submittedName>
</protein>
<dbReference type="Proteomes" id="UP001062846">
    <property type="component" value="Chromosome 7"/>
</dbReference>
<name>A0ACC0MYG1_RHOML</name>
<proteinExistence type="predicted"/>
<sequence>MASQFEDKTSGEAAPPPRGMLRRFRRWRNLGGPSRSRPASVMAMLLSVGVVAHGKLSSVREGSWYASILLSLLRFSQWK</sequence>
<evidence type="ECO:0000313" key="2">
    <source>
        <dbReference type="Proteomes" id="UP001062846"/>
    </source>
</evidence>
<gene>
    <name evidence="1" type="ORF">RHMOL_Rhmol07G0077900</name>
</gene>
<dbReference type="EMBL" id="CM046394">
    <property type="protein sequence ID" value="KAI8545955.1"/>
    <property type="molecule type" value="Genomic_DNA"/>
</dbReference>
<accession>A0ACC0MYG1</accession>
<evidence type="ECO:0000313" key="1">
    <source>
        <dbReference type="EMBL" id="KAI8545955.1"/>
    </source>
</evidence>
<reference evidence="1" key="1">
    <citation type="submission" date="2022-02" db="EMBL/GenBank/DDBJ databases">
        <title>Plant Genome Project.</title>
        <authorList>
            <person name="Zhang R.-G."/>
        </authorList>
    </citation>
    <scope>NUCLEOTIDE SEQUENCE</scope>
    <source>
        <strain evidence="1">AT1</strain>
    </source>
</reference>
<comment type="caution">
    <text evidence="1">The sequence shown here is derived from an EMBL/GenBank/DDBJ whole genome shotgun (WGS) entry which is preliminary data.</text>
</comment>
<keyword evidence="2" id="KW-1185">Reference proteome</keyword>
<organism evidence="1 2">
    <name type="scientific">Rhododendron molle</name>
    <name type="common">Chinese azalea</name>
    <name type="synonym">Azalea mollis</name>
    <dbReference type="NCBI Taxonomy" id="49168"/>
    <lineage>
        <taxon>Eukaryota</taxon>
        <taxon>Viridiplantae</taxon>
        <taxon>Streptophyta</taxon>
        <taxon>Embryophyta</taxon>
        <taxon>Tracheophyta</taxon>
        <taxon>Spermatophyta</taxon>
        <taxon>Magnoliopsida</taxon>
        <taxon>eudicotyledons</taxon>
        <taxon>Gunneridae</taxon>
        <taxon>Pentapetalae</taxon>
        <taxon>asterids</taxon>
        <taxon>Ericales</taxon>
        <taxon>Ericaceae</taxon>
        <taxon>Ericoideae</taxon>
        <taxon>Rhodoreae</taxon>
        <taxon>Rhododendron</taxon>
    </lineage>
</organism>